<dbReference type="PANTHER" id="PTHR43433:SF5">
    <property type="entry name" value="AB HYDROLASE-1 DOMAIN-CONTAINING PROTEIN"/>
    <property type="match status" value="1"/>
</dbReference>
<proteinExistence type="predicted"/>
<dbReference type="InterPro" id="IPR029058">
    <property type="entry name" value="AB_hydrolase_fold"/>
</dbReference>
<feature type="domain" description="AB hydrolase-1" evidence="1">
    <location>
        <begin position="5"/>
        <end position="235"/>
    </location>
</feature>
<accession>A0A7S7SP06</accession>
<evidence type="ECO:0000259" key="1">
    <source>
        <dbReference type="Pfam" id="PF00561"/>
    </source>
</evidence>
<reference evidence="2 3" key="1">
    <citation type="submission" date="2020-10" db="EMBL/GenBank/DDBJ databases">
        <title>Complete genome sequence of Paludibaculum fermentans P105T, a facultatively anaerobic acidobacterium capable of dissimilatory Fe(III) reduction.</title>
        <authorList>
            <person name="Dedysh S.N."/>
            <person name="Beletsky A.V."/>
            <person name="Kulichevskaya I.S."/>
            <person name="Mardanov A.V."/>
            <person name="Ravin N.V."/>
        </authorList>
    </citation>
    <scope>NUCLEOTIDE SEQUENCE [LARGE SCALE GENOMIC DNA]</scope>
    <source>
        <strain evidence="2 3">P105</strain>
    </source>
</reference>
<dbReference type="PANTHER" id="PTHR43433">
    <property type="entry name" value="HYDROLASE, ALPHA/BETA FOLD FAMILY PROTEIN"/>
    <property type="match status" value="1"/>
</dbReference>
<keyword evidence="3" id="KW-1185">Reference proteome</keyword>
<dbReference type="InterPro" id="IPR050471">
    <property type="entry name" value="AB_hydrolase"/>
</dbReference>
<dbReference type="AlphaFoldDB" id="A0A7S7SP06"/>
<dbReference type="Proteomes" id="UP000593892">
    <property type="component" value="Chromosome"/>
</dbReference>
<dbReference type="Gene3D" id="3.40.50.1820">
    <property type="entry name" value="alpha/beta hydrolase"/>
    <property type="match status" value="1"/>
</dbReference>
<evidence type="ECO:0000313" key="2">
    <source>
        <dbReference type="EMBL" id="QOY92019.1"/>
    </source>
</evidence>
<dbReference type="PRINTS" id="PR00111">
    <property type="entry name" value="ABHYDROLASE"/>
</dbReference>
<organism evidence="2 3">
    <name type="scientific">Paludibaculum fermentans</name>
    <dbReference type="NCBI Taxonomy" id="1473598"/>
    <lineage>
        <taxon>Bacteria</taxon>
        <taxon>Pseudomonadati</taxon>
        <taxon>Acidobacteriota</taxon>
        <taxon>Terriglobia</taxon>
        <taxon>Bryobacterales</taxon>
        <taxon>Bryobacteraceae</taxon>
        <taxon>Paludibaculum</taxon>
    </lineage>
</organism>
<dbReference type="KEGG" id="pfer:IRI77_15620"/>
<dbReference type="Pfam" id="PF00561">
    <property type="entry name" value="Abhydrolase_1"/>
    <property type="match status" value="1"/>
</dbReference>
<dbReference type="InterPro" id="IPR000073">
    <property type="entry name" value="AB_hydrolase_1"/>
</dbReference>
<sequence>MGAMASGVWWPRAFCTELASRGRFVIRYDHRDTGRSTSYGPGGATYSTETLADDALSVLDAYRIPCAHFVGMSLGGYLSQLAALKAPGRVQSMTLVASERLAPADPAMPTMDPRILAYHSRSAELDWTDRQAVLEYQVGAWRLLNGSAHQFDEAFIRSLAEEDWDRTANPLSAFNHAGLNEATAWLGRLEEIQAPVLIIHGTEDPVLPYAHGLALNSALRNSRLLTLQGSGHELHPQDWPVILDAIIEHTAVR</sequence>
<dbReference type="SUPFAM" id="SSF53474">
    <property type="entry name" value="alpha/beta-Hydrolases"/>
    <property type="match status" value="1"/>
</dbReference>
<evidence type="ECO:0000313" key="3">
    <source>
        <dbReference type="Proteomes" id="UP000593892"/>
    </source>
</evidence>
<dbReference type="EMBL" id="CP063849">
    <property type="protein sequence ID" value="QOY92019.1"/>
    <property type="molecule type" value="Genomic_DNA"/>
</dbReference>
<dbReference type="GO" id="GO:0004806">
    <property type="term" value="F:triacylglycerol lipase activity"/>
    <property type="evidence" value="ECO:0007669"/>
    <property type="project" value="TreeGrafter"/>
</dbReference>
<gene>
    <name evidence="2" type="ORF">IRI77_15620</name>
</gene>
<protein>
    <submittedName>
        <fullName evidence="2">Alpha/beta hydrolase</fullName>
    </submittedName>
</protein>
<name>A0A7S7SP06_PALFE</name>
<dbReference type="GO" id="GO:0046503">
    <property type="term" value="P:glycerolipid catabolic process"/>
    <property type="evidence" value="ECO:0007669"/>
    <property type="project" value="TreeGrafter"/>
</dbReference>
<keyword evidence="2" id="KW-0378">Hydrolase</keyword>